<accession>A0A1H8IVK3</accession>
<evidence type="ECO:0000256" key="3">
    <source>
        <dbReference type="ARBA" id="ARBA00022692"/>
    </source>
</evidence>
<dbReference type="OrthoDB" id="196472at2"/>
<feature type="domain" description="Cytochrome b561 bacterial/Ni-hydrogenase" evidence="7">
    <location>
        <begin position="23"/>
        <end position="192"/>
    </location>
</feature>
<dbReference type="PANTHER" id="PTHR30485">
    <property type="entry name" value="NI/FE-HYDROGENASE 1 B-TYPE CYTOCHROME SUBUNIT"/>
    <property type="match status" value="1"/>
</dbReference>
<gene>
    <name evidence="8" type="ORF">SAMN02745977_01880</name>
</gene>
<keyword evidence="3 6" id="KW-0812">Transmembrane</keyword>
<dbReference type="Pfam" id="PF01292">
    <property type="entry name" value="Ni_hydr_CYTB"/>
    <property type="match status" value="1"/>
</dbReference>
<feature type="transmembrane region" description="Helical" evidence="6">
    <location>
        <begin position="207"/>
        <end position="225"/>
    </location>
</feature>
<comment type="subcellular location">
    <subcellularLocation>
        <location evidence="1">Cell membrane</location>
        <topology evidence="1">Multi-pass membrane protein</topology>
    </subcellularLocation>
</comment>
<feature type="transmembrane region" description="Helical" evidence="6">
    <location>
        <begin position="162"/>
        <end position="180"/>
    </location>
</feature>
<evidence type="ECO:0000256" key="4">
    <source>
        <dbReference type="ARBA" id="ARBA00022989"/>
    </source>
</evidence>
<dbReference type="GO" id="GO:0022904">
    <property type="term" value="P:respiratory electron transport chain"/>
    <property type="evidence" value="ECO:0007669"/>
    <property type="project" value="InterPro"/>
</dbReference>
<dbReference type="AlphaFoldDB" id="A0A1H8IVK3"/>
<evidence type="ECO:0000259" key="7">
    <source>
        <dbReference type="Pfam" id="PF01292"/>
    </source>
</evidence>
<sequence length="254" mass="27573">MNTTVSSVPAAAAAAAPTRRVKDAPTRAAHWWIAASFLVAYITGDSESWRIWHVIAGYSMVIALVFRIVWGLVGPQSVALTIWGRRMVSSLRWLREQFSSRGLQAWTAQPGTQLRQAMSQGTSLSIVVLIAALPWLGLSGYITYQEITGEWMAELHEWLGNFALFAVLLHLGVLLVGSLLRGQNLVRPMLGGRQPGSGPDLVPHNRAWLALLLSLAMVAFGGWYWQDARSALTADGATPALMQGSGDAGDHDDD</sequence>
<dbReference type="GO" id="GO:0009055">
    <property type="term" value="F:electron transfer activity"/>
    <property type="evidence" value="ECO:0007669"/>
    <property type="project" value="InterPro"/>
</dbReference>
<dbReference type="STRING" id="1121117.SAMN02745977_01880"/>
<dbReference type="GO" id="GO:0020037">
    <property type="term" value="F:heme binding"/>
    <property type="evidence" value="ECO:0007669"/>
    <property type="project" value="TreeGrafter"/>
</dbReference>
<dbReference type="InterPro" id="IPR016174">
    <property type="entry name" value="Di-haem_cyt_TM"/>
</dbReference>
<evidence type="ECO:0000313" key="8">
    <source>
        <dbReference type="EMBL" id="SEN72790.1"/>
    </source>
</evidence>
<keyword evidence="4 6" id="KW-1133">Transmembrane helix</keyword>
<evidence type="ECO:0000256" key="6">
    <source>
        <dbReference type="SAM" id="Phobius"/>
    </source>
</evidence>
<evidence type="ECO:0000256" key="1">
    <source>
        <dbReference type="ARBA" id="ARBA00004651"/>
    </source>
</evidence>
<feature type="transmembrane region" description="Helical" evidence="6">
    <location>
        <begin position="28"/>
        <end position="44"/>
    </location>
</feature>
<dbReference type="SUPFAM" id="SSF81342">
    <property type="entry name" value="Transmembrane di-heme cytochromes"/>
    <property type="match status" value="1"/>
</dbReference>
<keyword evidence="9" id="KW-1185">Reference proteome</keyword>
<dbReference type="Gene3D" id="1.20.950.20">
    <property type="entry name" value="Transmembrane di-heme cytochromes, Chain C"/>
    <property type="match status" value="1"/>
</dbReference>
<dbReference type="RefSeq" id="WP_091817069.1">
    <property type="nucleotide sequence ID" value="NZ_FOCW01000005.1"/>
</dbReference>
<feature type="transmembrane region" description="Helical" evidence="6">
    <location>
        <begin position="50"/>
        <end position="70"/>
    </location>
</feature>
<dbReference type="Proteomes" id="UP000199531">
    <property type="component" value="Unassembled WGS sequence"/>
</dbReference>
<dbReference type="PANTHER" id="PTHR30485:SF2">
    <property type="entry name" value="BLL0597 PROTEIN"/>
    <property type="match status" value="1"/>
</dbReference>
<keyword evidence="5 6" id="KW-0472">Membrane</keyword>
<protein>
    <submittedName>
        <fullName evidence="8">Cytochrome b</fullName>
    </submittedName>
</protein>
<reference evidence="8 9" key="1">
    <citation type="submission" date="2016-10" db="EMBL/GenBank/DDBJ databases">
        <authorList>
            <person name="de Groot N.N."/>
        </authorList>
    </citation>
    <scope>NUCLEOTIDE SEQUENCE [LARGE SCALE GENOMIC DNA]</scope>
    <source>
        <strain evidence="8 9">DSM 15123</strain>
    </source>
</reference>
<feature type="transmembrane region" description="Helical" evidence="6">
    <location>
        <begin position="124"/>
        <end position="142"/>
    </location>
</feature>
<organism evidence="8 9">
    <name type="scientific">Brachymonas denitrificans DSM 15123</name>
    <dbReference type="NCBI Taxonomy" id="1121117"/>
    <lineage>
        <taxon>Bacteria</taxon>
        <taxon>Pseudomonadati</taxon>
        <taxon>Pseudomonadota</taxon>
        <taxon>Betaproteobacteria</taxon>
        <taxon>Burkholderiales</taxon>
        <taxon>Comamonadaceae</taxon>
        <taxon>Brachymonas</taxon>
    </lineage>
</organism>
<keyword evidence="2" id="KW-1003">Cell membrane</keyword>
<evidence type="ECO:0000256" key="5">
    <source>
        <dbReference type="ARBA" id="ARBA00023136"/>
    </source>
</evidence>
<evidence type="ECO:0000313" key="9">
    <source>
        <dbReference type="Proteomes" id="UP000199531"/>
    </source>
</evidence>
<proteinExistence type="predicted"/>
<dbReference type="GO" id="GO:0005886">
    <property type="term" value="C:plasma membrane"/>
    <property type="evidence" value="ECO:0007669"/>
    <property type="project" value="UniProtKB-SubCell"/>
</dbReference>
<evidence type="ECO:0000256" key="2">
    <source>
        <dbReference type="ARBA" id="ARBA00022475"/>
    </source>
</evidence>
<dbReference type="EMBL" id="FOCW01000005">
    <property type="protein sequence ID" value="SEN72790.1"/>
    <property type="molecule type" value="Genomic_DNA"/>
</dbReference>
<dbReference type="InterPro" id="IPR011577">
    <property type="entry name" value="Cyt_b561_bac/Ni-Hgenase"/>
</dbReference>
<dbReference type="InterPro" id="IPR051542">
    <property type="entry name" value="Hydrogenase_cytochrome"/>
</dbReference>
<name>A0A1H8IVK3_9BURK</name>